<organism evidence="3 4">
    <name type="scientific">Polyporus arcularius HHB13444</name>
    <dbReference type="NCBI Taxonomy" id="1314778"/>
    <lineage>
        <taxon>Eukaryota</taxon>
        <taxon>Fungi</taxon>
        <taxon>Dikarya</taxon>
        <taxon>Basidiomycota</taxon>
        <taxon>Agaricomycotina</taxon>
        <taxon>Agaricomycetes</taxon>
        <taxon>Polyporales</taxon>
        <taxon>Polyporaceae</taxon>
        <taxon>Polyporus</taxon>
    </lineage>
</organism>
<gene>
    <name evidence="3" type="ORF">K466DRAFT_605041</name>
</gene>
<sequence length="732" mass="82237">MENAPIPAKRARGGVDDPEEQTVGMRRDEEFWYEDGTILLVTGDVGFCVYKGVLATHSPVFADMFSLPQPQSTQPSEPQQCPSVSLDDNPEDLRIFLRAVLPKQNGTFVRRKSRRPSFAEISAYFQLGHKYQIDHLVNQAIDYLKEHFTDDFEKWMDRPIYVPRGFKDHHAIGVVNIARLANCDSILPVALAACCTLEIKFLLRGFKRTGRTREKLCEDDILRCLQAKETLMQESSSAALTAFSSLMSPACRSPHCQSGLPHLLGRISGDTEALTDPIPFRDFDCDPDWFEGLTVCTSCQKRFREQLQAKQRLRWTRLPVILNLPIEGWGAPRQAPWPRQAPAWLASNQLDCKPARGSPLLITSQYATKRLQLLKMSESSQPTSSKRPREDDTEASNSALAKAKKTRGNATKLPHDEEFWYEDGTIVLVARDVEFRVYKGILADHSSVFADMFSLPQPTPSNASTPDIASVHLEDSPEDLRHVLRALLPKKSATFVQFEAVSHTFHAISAYIRLGHKYQIDPLFDQSLSYLKKCFTTDLEARQKWLNDNSNQVPSGWGTDRTSKVFAVGVVNLARLAQCDQILPSALAVCCSLSAEQLLHGFVREDGTRERLSEDDVKLCFAGVRSLTHGSSAAAITALASSCCDECKTPAVCQEARQELLHDHADDSLYFPTDSPFKNWDHYMAASWDAYGACGDCWVEIKGRFRAAQRRLWAELPYVFDLTVEGWPVDEP</sequence>
<evidence type="ECO:0000313" key="3">
    <source>
        <dbReference type="EMBL" id="TFK80784.1"/>
    </source>
</evidence>
<protein>
    <recommendedName>
        <fullName evidence="2">BTB domain-containing protein</fullName>
    </recommendedName>
</protein>
<feature type="compositionally biased region" description="Low complexity" evidence="1">
    <location>
        <begin position="66"/>
        <end position="83"/>
    </location>
</feature>
<dbReference type="InParanoid" id="A0A5C3NTX4"/>
<dbReference type="InterPro" id="IPR011333">
    <property type="entry name" value="SKP1/BTB/POZ_sf"/>
</dbReference>
<dbReference type="SMART" id="SM00225">
    <property type="entry name" value="BTB"/>
    <property type="match status" value="2"/>
</dbReference>
<evidence type="ECO:0000259" key="2">
    <source>
        <dbReference type="SMART" id="SM00225"/>
    </source>
</evidence>
<accession>A0A5C3NTX4</accession>
<dbReference type="AlphaFoldDB" id="A0A5C3NTX4"/>
<evidence type="ECO:0000313" key="4">
    <source>
        <dbReference type="Proteomes" id="UP000308197"/>
    </source>
</evidence>
<evidence type="ECO:0000256" key="1">
    <source>
        <dbReference type="SAM" id="MobiDB-lite"/>
    </source>
</evidence>
<dbReference type="Proteomes" id="UP000308197">
    <property type="component" value="Unassembled WGS sequence"/>
</dbReference>
<dbReference type="Pfam" id="PF00651">
    <property type="entry name" value="BTB"/>
    <property type="match status" value="2"/>
</dbReference>
<feature type="region of interest" description="Disordered" evidence="1">
    <location>
        <begin position="1"/>
        <end position="22"/>
    </location>
</feature>
<dbReference type="Gene3D" id="3.30.710.10">
    <property type="entry name" value="Potassium Channel Kv1.1, Chain A"/>
    <property type="match status" value="2"/>
</dbReference>
<dbReference type="CDD" id="cd18186">
    <property type="entry name" value="BTB_POZ_ZBTB_KLHL-like"/>
    <property type="match status" value="2"/>
</dbReference>
<feature type="region of interest" description="Disordered" evidence="1">
    <location>
        <begin position="66"/>
        <end position="85"/>
    </location>
</feature>
<dbReference type="EMBL" id="ML211707">
    <property type="protein sequence ID" value="TFK80784.1"/>
    <property type="molecule type" value="Genomic_DNA"/>
</dbReference>
<dbReference type="InterPro" id="IPR000210">
    <property type="entry name" value="BTB/POZ_dom"/>
</dbReference>
<feature type="domain" description="BTB" evidence="2">
    <location>
        <begin position="36"/>
        <end position="148"/>
    </location>
</feature>
<keyword evidence="4" id="KW-1185">Reference proteome</keyword>
<proteinExistence type="predicted"/>
<feature type="domain" description="BTB" evidence="2">
    <location>
        <begin position="424"/>
        <end position="535"/>
    </location>
</feature>
<dbReference type="SUPFAM" id="SSF54695">
    <property type="entry name" value="POZ domain"/>
    <property type="match status" value="1"/>
</dbReference>
<feature type="region of interest" description="Disordered" evidence="1">
    <location>
        <begin position="375"/>
        <end position="409"/>
    </location>
</feature>
<reference evidence="3 4" key="1">
    <citation type="journal article" date="2019" name="Nat. Ecol. Evol.">
        <title>Megaphylogeny resolves global patterns of mushroom evolution.</title>
        <authorList>
            <person name="Varga T."/>
            <person name="Krizsan K."/>
            <person name="Foldi C."/>
            <person name="Dima B."/>
            <person name="Sanchez-Garcia M."/>
            <person name="Sanchez-Ramirez S."/>
            <person name="Szollosi G.J."/>
            <person name="Szarkandi J.G."/>
            <person name="Papp V."/>
            <person name="Albert L."/>
            <person name="Andreopoulos W."/>
            <person name="Angelini C."/>
            <person name="Antonin V."/>
            <person name="Barry K.W."/>
            <person name="Bougher N.L."/>
            <person name="Buchanan P."/>
            <person name="Buyck B."/>
            <person name="Bense V."/>
            <person name="Catcheside P."/>
            <person name="Chovatia M."/>
            <person name="Cooper J."/>
            <person name="Damon W."/>
            <person name="Desjardin D."/>
            <person name="Finy P."/>
            <person name="Geml J."/>
            <person name="Haridas S."/>
            <person name="Hughes K."/>
            <person name="Justo A."/>
            <person name="Karasinski D."/>
            <person name="Kautmanova I."/>
            <person name="Kiss B."/>
            <person name="Kocsube S."/>
            <person name="Kotiranta H."/>
            <person name="LaButti K.M."/>
            <person name="Lechner B.E."/>
            <person name="Liimatainen K."/>
            <person name="Lipzen A."/>
            <person name="Lukacs Z."/>
            <person name="Mihaltcheva S."/>
            <person name="Morgado L.N."/>
            <person name="Niskanen T."/>
            <person name="Noordeloos M.E."/>
            <person name="Ohm R.A."/>
            <person name="Ortiz-Santana B."/>
            <person name="Ovrebo C."/>
            <person name="Racz N."/>
            <person name="Riley R."/>
            <person name="Savchenko A."/>
            <person name="Shiryaev A."/>
            <person name="Soop K."/>
            <person name="Spirin V."/>
            <person name="Szebenyi C."/>
            <person name="Tomsovsky M."/>
            <person name="Tulloss R.E."/>
            <person name="Uehling J."/>
            <person name="Grigoriev I.V."/>
            <person name="Vagvolgyi C."/>
            <person name="Papp T."/>
            <person name="Martin F.M."/>
            <person name="Miettinen O."/>
            <person name="Hibbett D.S."/>
            <person name="Nagy L.G."/>
        </authorList>
    </citation>
    <scope>NUCLEOTIDE SEQUENCE [LARGE SCALE GENOMIC DNA]</scope>
    <source>
        <strain evidence="3 4">HHB13444</strain>
    </source>
</reference>
<name>A0A5C3NTX4_9APHY</name>